<protein>
    <submittedName>
        <fullName evidence="1">Uncharacterized protein</fullName>
    </submittedName>
</protein>
<sequence>MLSPCYGITLPLKGSSPLPGPSYKNMREMNGACKLWQKICGLSVGWEWVVLAARKRLVAEEISVGDNPPDMRGARSRRSCYRSSPCEFEIAGLCGEPQALGEEPKASRAETSARPE</sequence>
<proteinExistence type="predicted"/>
<keyword evidence="2" id="KW-1185">Reference proteome</keyword>
<gene>
    <name evidence="1" type="ORF">PIB30_068335</name>
</gene>
<name>A0ABU6YNM5_9FABA</name>
<evidence type="ECO:0000313" key="1">
    <source>
        <dbReference type="EMBL" id="MED6210884.1"/>
    </source>
</evidence>
<comment type="caution">
    <text evidence="1">The sequence shown here is derived from an EMBL/GenBank/DDBJ whole genome shotgun (WGS) entry which is preliminary data.</text>
</comment>
<reference evidence="1 2" key="1">
    <citation type="journal article" date="2023" name="Plants (Basel)">
        <title>Bridging the Gap: Combining Genomics and Transcriptomics Approaches to Understand Stylosanthes scabra, an Orphan Legume from the Brazilian Caatinga.</title>
        <authorList>
            <person name="Ferreira-Neto J.R.C."/>
            <person name="da Silva M.D."/>
            <person name="Binneck E."/>
            <person name="de Melo N.F."/>
            <person name="da Silva R.H."/>
            <person name="de Melo A.L.T.M."/>
            <person name="Pandolfi V."/>
            <person name="Bustamante F.O."/>
            <person name="Brasileiro-Vidal A.C."/>
            <person name="Benko-Iseppon A.M."/>
        </authorList>
    </citation>
    <scope>NUCLEOTIDE SEQUENCE [LARGE SCALE GENOMIC DNA]</scope>
    <source>
        <tissue evidence="1">Leaves</tissue>
    </source>
</reference>
<dbReference type="Proteomes" id="UP001341840">
    <property type="component" value="Unassembled WGS sequence"/>
</dbReference>
<evidence type="ECO:0000313" key="2">
    <source>
        <dbReference type="Proteomes" id="UP001341840"/>
    </source>
</evidence>
<organism evidence="1 2">
    <name type="scientific">Stylosanthes scabra</name>
    <dbReference type="NCBI Taxonomy" id="79078"/>
    <lineage>
        <taxon>Eukaryota</taxon>
        <taxon>Viridiplantae</taxon>
        <taxon>Streptophyta</taxon>
        <taxon>Embryophyta</taxon>
        <taxon>Tracheophyta</taxon>
        <taxon>Spermatophyta</taxon>
        <taxon>Magnoliopsida</taxon>
        <taxon>eudicotyledons</taxon>
        <taxon>Gunneridae</taxon>
        <taxon>Pentapetalae</taxon>
        <taxon>rosids</taxon>
        <taxon>fabids</taxon>
        <taxon>Fabales</taxon>
        <taxon>Fabaceae</taxon>
        <taxon>Papilionoideae</taxon>
        <taxon>50 kb inversion clade</taxon>
        <taxon>dalbergioids sensu lato</taxon>
        <taxon>Dalbergieae</taxon>
        <taxon>Pterocarpus clade</taxon>
        <taxon>Stylosanthes</taxon>
    </lineage>
</organism>
<dbReference type="EMBL" id="JASCZI010242386">
    <property type="protein sequence ID" value="MED6210884.1"/>
    <property type="molecule type" value="Genomic_DNA"/>
</dbReference>
<accession>A0ABU6YNM5</accession>